<feature type="region of interest" description="Disordered" evidence="9">
    <location>
        <begin position="365"/>
        <end position="394"/>
    </location>
</feature>
<dbReference type="EMBL" id="GGMS01013763">
    <property type="protein sequence ID" value="MBY82966.1"/>
    <property type="molecule type" value="Transcribed_RNA"/>
</dbReference>
<sequence length="759" mass="86441">MQTISVTDCLQDSPKFRTQLDRHESNIDLLEHRLEKVVKVCSLMIDSGKTYVSQQSLFANSLWEMGLCFRDDTSSTKNLNKIIHALQEMNKFLTTFLDQASRTVLNNLTVFVKEDIKASKESKHVFEKAASELDAALLRNSQVLKSRPHEADELLGQVASARSSFRHAALDHVHCITMLLARKKPEIFSTLLFYIQAWSTYFHQGFTLTEDLQDFIQNLNEEVNVMTTDATKMEKQLSEHHKLVDSHDTVMVIGDDCENSAKNKEVTRIEGYLYKRTSNAFKTWNRRWFYLKNNQLAYRKRNGEDLFTIMEDDLRICSVKPAYDAERRFCFEVLSPTKSHILQADSEYVYKSWIEALQQGIGAAIQHSDQRSTNQSSGNSQMTNDFNTLNNRLSSNSNKIRKSKTLEVLVKIPGNEKCCDCKAPNPNWASINLGITLCIECSGVHRSLGVHYSKVRSLTLDDWEPEILKVLAEVGNSVVNEVYEYNVPNTVIRASAKCHDSIREQWIRNKYVDRLYVKPLPNNELVLEEIQENTKKWSVLKVRRRGTQYKSVQKNEKKDNVMIFSGNAGSISLDAISSDDESTISDDGVDVEEEDMCTLGPDMLLYRAAAAHNLPVMCHAIAIGADKNWRNPNDNGRTCLFQAILSGSVMACEYLILNASDINIQDFDGQTPLFFATQLDHTAQVCLLLKHKANQYLRNHENVEPLEVAIKQANANIVTLLKLSRLNEEIKNSEHGNSEESFNEVVRDFAQLTFSPLHK</sequence>
<keyword evidence="4 8" id="KW-0863">Zinc-finger</keyword>
<evidence type="ECO:0000256" key="9">
    <source>
        <dbReference type="SAM" id="MobiDB-lite"/>
    </source>
</evidence>
<dbReference type="InterPro" id="IPR027267">
    <property type="entry name" value="AH/BAR_dom_sf"/>
</dbReference>
<dbReference type="PRINTS" id="PR00405">
    <property type="entry name" value="REVINTRACTNG"/>
</dbReference>
<evidence type="ECO:0000256" key="8">
    <source>
        <dbReference type="PROSITE-ProRule" id="PRU00288"/>
    </source>
</evidence>
<dbReference type="InterPro" id="IPR004148">
    <property type="entry name" value="BAR_dom"/>
</dbReference>
<dbReference type="PROSITE" id="PS50003">
    <property type="entry name" value="PH_DOMAIN"/>
    <property type="match status" value="1"/>
</dbReference>
<feature type="repeat" description="ANK" evidence="7">
    <location>
        <begin position="668"/>
        <end position="700"/>
    </location>
</feature>
<keyword evidence="6 7" id="KW-0040">ANK repeat</keyword>
<dbReference type="SMART" id="SM00233">
    <property type="entry name" value="PH"/>
    <property type="match status" value="1"/>
</dbReference>
<dbReference type="Gene3D" id="2.30.29.30">
    <property type="entry name" value="Pleckstrin-homology domain (PH domain)/Phosphotyrosine-binding domain (PTB)"/>
    <property type="match status" value="1"/>
</dbReference>
<dbReference type="AlphaFoldDB" id="A0A2S2QYY7"/>
<dbReference type="SUPFAM" id="SSF50729">
    <property type="entry name" value="PH domain-like"/>
    <property type="match status" value="1"/>
</dbReference>
<keyword evidence="2" id="KW-0479">Metal-binding</keyword>
<feature type="compositionally biased region" description="Polar residues" evidence="9">
    <location>
        <begin position="371"/>
        <end position="386"/>
    </location>
</feature>
<dbReference type="SMART" id="SM00105">
    <property type="entry name" value="ArfGap"/>
    <property type="match status" value="1"/>
</dbReference>
<dbReference type="SMART" id="SM00248">
    <property type="entry name" value="ANK"/>
    <property type="match status" value="2"/>
</dbReference>
<dbReference type="PROSITE" id="PS50088">
    <property type="entry name" value="ANK_REPEAT"/>
    <property type="match status" value="1"/>
</dbReference>
<dbReference type="InterPro" id="IPR001849">
    <property type="entry name" value="PH_domain"/>
</dbReference>
<accession>A0A2S2QYY7</accession>
<evidence type="ECO:0000256" key="3">
    <source>
        <dbReference type="ARBA" id="ARBA00022737"/>
    </source>
</evidence>
<keyword evidence="13" id="KW-1185">Reference proteome</keyword>
<dbReference type="SUPFAM" id="SSF57863">
    <property type="entry name" value="ArfGap/RecO-like zinc finger"/>
    <property type="match status" value="1"/>
</dbReference>
<evidence type="ECO:0000256" key="7">
    <source>
        <dbReference type="PROSITE-ProRule" id="PRU00023"/>
    </source>
</evidence>
<feature type="domain" description="Arf-GAP" evidence="11">
    <location>
        <begin position="403"/>
        <end position="524"/>
    </location>
</feature>
<evidence type="ECO:0000313" key="13">
    <source>
        <dbReference type="Proteomes" id="UP000694846"/>
    </source>
</evidence>
<dbReference type="FunFam" id="1.10.220.150:FF:000009">
    <property type="entry name" value="stromal membrane-associated protein 1 isoform X1"/>
    <property type="match status" value="1"/>
</dbReference>
<keyword evidence="5" id="KW-0862">Zinc</keyword>
<dbReference type="GO" id="GO:0005096">
    <property type="term" value="F:GTPase activator activity"/>
    <property type="evidence" value="ECO:0007669"/>
    <property type="project" value="UniProtKB-KW"/>
</dbReference>
<protein>
    <submittedName>
        <fullName evidence="12 14">Arf-GAP with coiled-coil, ANK repeat and PH domain-containing protein 2</fullName>
    </submittedName>
</protein>
<dbReference type="GO" id="GO:0008270">
    <property type="term" value="F:zinc ion binding"/>
    <property type="evidence" value="ECO:0007669"/>
    <property type="project" value="UniProtKB-KW"/>
</dbReference>
<evidence type="ECO:0000313" key="14">
    <source>
        <dbReference type="RefSeq" id="XP_025419946.1"/>
    </source>
</evidence>
<proteinExistence type="predicted"/>
<dbReference type="InterPro" id="IPR038508">
    <property type="entry name" value="ArfGAP_dom_sf"/>
</dbReference>
<reference evidence="14" key="2">
    <citation type="submission" date="2025-04" db="UniProtKB">
        <authorList>
            <consortium name="RefSeq"/>
        </authorList>
    </citation>
    <scope>IDENTIFICATION</scope>
    <source>
        <tissue evidence="14">Whole body</tissue>
    </source>
</reference>
<dbReference type="InterPro" id="IPR045258">
    <property type="entry name" value="ACAP1/2/3-like"/>
</dbReference>
<dbReference type="Pfam" id="PF00169">
    <property type="entry name" value="PH"/>
    <property type="match status" value="1"/>
</dbReference>
<dbReference type="GO" id="GO:0005737">
    <property type="term" value="C:cytoplasm"/>
    <property type="evidence" value="ECO:0007669"/>
    <property type="project" value="InterPro"/>
</dbReference>
<evidence type="ECO:0000313" key="12">
    <source>
        <dbReference type="EMBL" id="MBY82966.1"/>
    </source>
</evidence>
<dbReference type="OrthoDB" id="10070851at2759"/>
<evidence type="ECO:0000256" key="4">
    <source>
        <dbReference type="ARBA" id="ARBA00022771"/>
    </source>
</evidence>
<dbReference type="PANTHER" id="PTHR23180:SF399">
    <property type="entry name" value="BLOWN FUSE, ISOFORM A-RELATED"/>
    <property type="match status" value="1"/>
</dbReference>
<dbReference type="SUPFAM" id="SSF48403">
    <property type="entry name" value="Ankyrin repeat"/>
    <property type="match status" value="1"/>
</dbReference>
<keyword evidence="1" id="KW-0343">GTPase activation</keyword>
<dbReference type="Gene3D" id="1.10.220.150">
    <property type="entry name" value="Arf GTPase activating protein"/>
    <property type="match status" value="1"/>
</dbReference>
<dbReference type="Gene3D" id="1.20.1270.60">
    <property type="entry name" value="Arfaptin homology (AH) domain/BAR domain"/>
    <property type="match status" value="1"/>
</dbReference>
<dbReference type="Gene3D" id="1.25.40.20">
    <property type="entry name" value="Ankyrin repeat-containing domain"/>
    <property type="match status" value="1"/>
</dbReference>
<dbReference type="InterPro" id="IPR037278">
    <property type="entry name" value="ARFGAP/RecO"/>
</dbReference>
<dbReference type="PROSITE" id="PS50115">
    <property type="entry name" value="ARFGAP"/>
    <property type="match status" value="1"/>
</dbReference>
<evidence type="ECO:0000259" key="10">
    <source>
        <dbReference type="PROSITE" id="PS50003"/>
    </source>
</evidence>
<reference evidence="12" key="1">
    <citation type="submission" date="2018-04" db="EMBL/GenBank/DDBJ databases">
        <title>Transcriptome assembly of Sipha flava.</title>
        <authorList>
            <person name="Scully E.D."/>
            <person name="Geib S.M."/>
            <person name="Palmer N.A."/>
            <person name="Koch K."/>
            <person name="Bradshaw J."/>
            <person name="Heng-Moss T."/>
            <person name="Sarath G."/>
        </authorList>
    </citation>
    <scope>NUCLEOTIDE SEQUENCE</scope>
</reference>
<keyword evidence="3" id="KW-0677">Repeat</keyword>
<evidence type="ECO:0000256" key="5">
    <source>
        <dbReference type="ARBA" id="ARBA00022833"/>
    </source>
</evidence>
<evidence type="ECO:0000256" key="1">
    <source>
        <dbReference type="ARBA" id="ARBA00022468"/>
    </source>
</evidence>
<dbReference type="InterPro" id="IPR036770">
    <property type="entry name" value="Ankyrin_rpt-contain_sf"/>
</dbReference>
<dbReference type="PANTHER" id="PTHR23180">
    <property type="entry name" value="CENTAURIN/ARF"/>
    <property type="match status" value="1"/>
</dbReference>
<feature type="domain" description="PH" evidence="10">
    <location>
        <begin position="266"/>
        <end position="362"/>
    </location>
</feature>
<dbReference type="Proteomes" id="UP000694846">
    <property type="component" value="Unplaced"/>
</dbReference>
<gene>
    <name evidence="12" type="primary">ACAP2</name>
    <name evidence="14" type="synonym">LOC112690203</name>
    <name evidence="12" type="ORF">g.95596</name>
</gene>
<dbReference type="RefSeq" id="XP_025419946.1">
    <property type="nucleotide sequence ID" value="XM_025564161.1"/>
</dbReference>
<organism evidence="12">
    <name type="scientific">Sipha flava</name>
    <name type="common">yellow sugarcane aphid</name>
    <dbReference type="NCBI Taxonomy" id="143950"/>
    <lineage>
        <taxon>Eukaryota</taxon>
        <taxon>Metazoa</taxon>
        <taxon>Ecdysozoa</taxon>
        <taxon>Arthropoda</taxon>
        <taxon>Hexapoda</taxon>
        <taxon>Insecta</taxon>
        <taxon>Pterygota</taxon>
        <taxon>Neoptera</taxon>
        <taxon>Paraneoptera</taxon>
        <taxon>Hemiptera</taxon>
        <taxon>Sternorrhyncha</taxon>
        <taxon>Aphidomorpha</taxon>
        <taxon>Aphidoidea</taxon>
        <taxon>Aphididae</taxon>
        <taxon>Sipha</taxon>
    </lineage>
</organism>
<dbReference type="FunFam" id="2.30.29.30:FF:000026">
    <property type="entry name" value="Arf-GAP with coiled-coil, ANK repeat and PH domain-containing protein 2"/>
    <property type="match status" value="1"/>
</dbReference>
<dbReference type="CDD" id="cd07603">
    <property type="entry name" value="BAR_ACAPs"/>
    <property type="match status" value="1"/>
</dbReference>
<evidence type="ECO:0000256" key="6">
    <source>
        <dbReference type="ARBA" id="ARBA00023043"/>
    </source>
</evidence>
<dbReference type="SUPFAM" id="SSF103657">
    <property type="entry name" value="BAR/IMD domain-like"/>
    <property type="match status" value="1"/>
</dbReference>
<dbReference type="Pfam" id="PF12796">
    <property type="entry name" value="Ank_2"/>
    <property type="match status" value="1"/>
</dbReference>
<name>A0A2S2QYY7_9HEMI</name>
<dbReference type="Pfam" id="PF16746">
    <property type="entry name" value="BAR_3"/>
    <property type="match status" value="1"/>
</dbReference>
<evidence type="ECO:0000259" key="11">
    <source>
        <dbReference type="PROSITE" id="PS50115"/>
    </source>
</evidence>
<dbReference type="Pfam" id="PF01412">
    <property type="entry name" value="ArfGap"/>
    <property type="match status" value="1"/>
</dbReference>
<dbReference type="InterPro" id="IPR002110">
    <property type="entry name" value="Ankyrin_rpt"/>
</dbReference>
<dbReference type="FunFam" id="1.20.1270.60:FF:000025">
    <property type="entry name" value="arf-GAP with coiled-coil, ANK repeat and PH domain-containing protein 2"/>
    <property type="match status" value="1"/>
</dbReference>
<dbReference type="InterPro" id="IPR001164">
    <property type="entry name" value="ArfGAP_dom"/>
</dbReference>
<evidence type="ECO:0000256" key="2">
    <source>
        <dbReference type="ARBA" id="ARBA00022723"/>
    </source>
</evidence>
<dbReference type="InterPro" id="IPR011993">
    <property type="entry name" value="PH-like_dom_sf"/>
</dbReference>
<dbReference type="CDD" id="cd13250">
    <property type="entry name" value="PH_ACAP"/>
    <property type="match status" value="1"/>
</dbReference>